<evidence type="ECO:0000259" key="2">
    <source>
        <dbReference type="Pfam" id="PF19050"/>
    </source>
</evidence>
<evidence type="ECO:0000313" key="4">
    <source>
        <dbReference type="Proteomes" id="UP000054845"/>
    </source>
</evidence>
<dbReference type="Pfam" id="PF19050">
    <property type="entry name" value="PhoD_2"/>
    <property type="match status" value="2"/>
</dbReference>
<name>A0A0P1BMV2_9BASI</name>
<dbReference type="GO" id="GO:0016020">
    <property type="term" value="C:membrane"/>
    <property type="evidence" value="ECO:0007669"/>
    <property type="project" value="TreeGrafter"/>
</dbReference>
<dbReference type="PANTHER" id="PTHR46689">
    <property type="entry name" value="MEMBRANE PROTEIN, PUTATIVE-RELATED"/>
    <property type="match status" value="1"/>
</dbReference>
<sequence length="651" mass="72553">MPTLNVKCGPMLKYDTVANGIYHAFALVVTKDEESNVSPEAPPTLQHRTAPSKGPAVQDAPPAILADNAHATSKGQRIYQYKGVGPGNQEGSYSFWRFKIEIPLAEVEQAVTYSVDGVPHAESDVPAVTDTNSHTFYVPGKFQNFRWAAHSCNGFSSGCDPSDWAPPDAKDEAPFNGANPLWDDVLAHHQKNVFHTVVGGGDQLYADKLMNEPELKAWHEESDPKKRMNIPLTDEIRTCLERFYFTAYCNWFGGGTFSKVIAQIPMLNMLDDHDLIDGFGTYPDDLMQAEVFNTIGRIGFKYYYLFQQFLNPLDLDGLDDKNHINKSVIIGAPAAYVQIPHHSILSYLGPKQYILLVDCRAERKVAQVCSEQSYKKLFDAVRALPPGVEHLTILLGVPLAYPRMVFLERTLSSSLNPLVLLAKGISLGFTNKFNGQVELLDDLGDHWTAAPHKRERNWLVERVQELALEKHLRTSYLSGDVHACGVGVFHGYHAHDPALDPKYALAVITSAIVNAPPPPPVISMLNKLSRKTHRSLFYCGTKETMVPLFEEDLAGKKQNDKYILGARNWCAVDYFEDSGDLQFDLRVEKEKGRGAEGTKSYPVRTPKPKWNIAKEHHHLLHTKKWGEIMGGKKGAHEKGHSDDGSQSSHAS</sequence>
<evidence type="ECO:0000256" key="1">
    <source>
        <dbReference type="SAM" id="MobiDB-lite"/>
    </source>
</evidence>
<feature type="domain" description="PhoD-like phosphatase" evidence="2">
    <location>
        <begin position="134"/>
        <end position="409"/>
    </location>
</feature>
<dbReference type="CDD" id="cd07389">
    <property type="entry name" value="MPP_PhoD"/>
    <property type="match status" value="1"/>
</dbReference>
<organism evidence="3 4">
    <name type="scientific">Ceraceosorus bombacis</name>
    <dbReference type="NCBI Taxonomy" id="401625"/>
    <lineage>
        <taxon>Eukaryota</taxon>
        <taxon>Fungi</taxon>
        <taxon>Dikarya</taxon>
        <taxon>Basidiomycota</taxon>
        <taxon>Ustilaginomycotina</taxon>
        <taxon>Exobasidiomycetes</taxon>
        <taxon>Ceraceosorales</taxon>
        <taxon>Ceraceosoraceae</taxon>
        <taxon>Ceraceosorus</taxon>
    </lineage>
</organism>
<dbReference type="OrthoDB" id="2419400at2759"/>
<feature type="region of interest" description="Disordered" evidence="1">
    <location>
        <begin position="34"/>
        <end position="60"/>
    </location>
</feature>
<accession>A0A0P1BMV2</accession>
<dbReference type="InterPro" id="IPR018946">
    <property type="entry name" value="PhoD-like_MPP"/>
</dbReference>
<dbReference type="PANTHER" id="PTHR46689:SF1">
    <property type="entry name" value="PHOD-LIKE PHOSPHATASE DOMAIN-CONTAINING PROTEIN"/>
    <property type="match status" value="1"/>
</dbReference>
<proteinExistence type="predicted"/>
<dbReference type="AlphaFoldDB" id="A0A0P1BMV2"/>
<dbReference type="EMBL" id="CCYA01000265">
    <property type="protein sequence ID" value="CEH17527.1"/>
    <property type="molecule type" value="Genomic_DNA"/>
</dbReference>
<dbReference type="STRING" id="401625.A0A0P1BMV2"/>
<dbReference type="InterPro" id="IPR038607">
    <property type="entry name" value="PhoD-like_sf"/>
</dbReference>
<feature type="region of interest" description="Disordered" evidence="1">
    <location>
        <begin position="629"/>
        <end position="651"/>
    </location>
</feature>
<feature type="compositionally biased region" description="Basic and acidic residues" evidence="1">
    <location>
        <begin position="634"/>
        <end position="643"/>
    </location>
</feature>
<dbReference type="Proteomes" id="UP000054845">
    <property type="component" value="Unassembled WGS sequence"/>
</dbReference>
<dbReference type="InterPro" id="IPR043904">
    <property type="entry name" value="PhoD_2-like"/>
</dbReference>
<protein>
    <recommendedName>
        <fullName evidence="2">PhoD-like phosphatase domain-containing protein</fullName>
    </recommendedName>
</protein>
<keyword evidence="4" id="KW-1185">Reference proteome</keyword>
<reference evidence="3 4" key="1">
    <citation type="submission" date="2014-09" db="EMBL/GenBank/DDBJ databases">
        <authorList>
            <person name="Magalhaes I.L.F."/>
            <person name="Oliveira U."/>
            <person name="Santos F.R."/>
            <person name="Vidigal T.H.D.A."/>
            <person name="Brescovit A.D."/>
            <person name="Santos A.J."/>
        </authorList>
    </citation>
    <scope>NUCLEOTIDE SEQUENCE [LARGE SCALE GENOMIC DNA]</scope>
</reference>
<evidence type="ECO:0000313" key="3">
    <source>
        <dbReference type="EMBL" id="CEH17527.1"/>
    </source>
</evidence>
<feature type="domain" description="PhoD-like phosphatase" evidence="2">
    <location>
        <begin position="424"/>
        <end position="578"/>
    </location>
</feature>
<dbReference type="Gene3D" id="3.60.21.70">
    <property type="entry name" value="PhoD-like phosphatase"/>
    <property type="match status" value="1"/>
</dbReference>